<feature type="compositionally biased region" description="Low complexity" evidence="1">
    <location>
        <begin position="185"/>
        <end position="199"/>
    </location>
</feature>
<dbReference type="GeneID" id="89931480"/>
<dbReference type="PANTHER" id="PTHR42053">
    <property type="match status" value="1"/>
</dbReference>
<feature type="compositionally biased region" description="Polar residues" evidence="1">
    <location>
        <begin position="84"/>
        <end position="96"/>
    </location>
</feature>
<evidence type="ECO:0000313" key="2">
    <source>
        <dbReference type="EMBL" id="KAK5164060.1"/>
    </source>
</evidence>
<dbReference type="EMBL" id="JAVRRT010000021">
    <property type="protein sequence ID" value="KAK5164060.1"/>
    <property type="molecule type" value="Genomic_DNA"/>
</dbReference>
<protein>
    <submittedName>
        <fullName evidence="2">Uncharacterized protein</fullName>
    </submittedName>
</protein>
<sequence>MAAAGFDKRSSSASSLQTPGSGSFPSEMCSPLTGSPGFLKKDELKTPITPPSAYLDFLNKMSPAMMSPAPTSTSSRFNFGEKTSAPSSAPGSQKHSITPPLTAPLPPMSRNTSYDSQTSTTSNVSQQSATSQSSSNGTLRSRPQSPRVIIPPSPFAKPAAPRSARTPRLRIPQSPFTPAIGSAQSVPSPYSTTPVSAAPWSASFSPREPIPETTNGKMSVRQVVTRTVTYCRTPLDPAPKGKRRKIEVEDLGSKSSSEEPPIKEEEKEDEDITPSTAQPVEPPPRDTESMDHQ</sequence>
<feature type="compositionally biased region" description="Low complexity" evidence="1">
    <location>
        <begin position="116"/>
        <end position="135"/>
    </location>
</feature>
<comment type="caution">
    <text evidence="2">The sequence shown here is derived from an EMBL/GenBank/DDBJ whole genome shotgun (WGS) entry which is preliminary data.</text>
</comment>
<dbReference type="RefSeq" id="XP_064654388.1">
    <property type="nucleotide sequence ID" value="XM_064807374.1"/>
</dbReference>
<name>A0AAV9NWK4_9PEZI</name>
<accession>A0AAV9NWK4</accession>
<evidence type="ECO:0000313" key="3">
    <source>
        <dbReference type="Proteomes" id="UP001337655"/>
    </source>
</evidence>
<reference evidence="2 3" key="1">
    <citation type="submission" date="2023-08" db="EMBL/GenBank/DDBJ databases">
        <title>Black Yeasts Isolated from many extreme environments.</title>
        <authorList>
            <person name="Coleine C."/>
            <person name="Stajich J.E."/>
            <person name="Selbmann L."/>
        </authorList>
    </citation>
    <scope>NUCLEOTIDE SEQUENCE [LARGE SCALE GENOMIC DNA]</scope>
    <source>
        <strain evidence="2 3">CCFEE 5935</strain>
    </source>
</reference>
<gene>
    <name evidence="2" type="ORF">LTR77_010151</name>
</gene>
<dbReference type="Proteomes" id="UP001337655">
    <property type="component" value="Unassembled WGS sequence"/>
</dbReference>
<feature type="compositionally biased region" description="Polar residues" evidence="1">
    <location>
        <begin position="11"/>
        <end position="24"/>
    </location>
</feature>
<feature type="compositionally biased region" description="Basic and acidic residues" evidence="1">
    <location>
        <begin position="283"/>
        <end position="293"/>
    </location>
</feature>
<feature type="compositionally biased region" description="Basic and acidic residues" evidence="1">
    <location>
        <begin position="1"/>
        <end position="10"/>
    </location>
</feature>
<feature type="region of interest" description="Disordered" evidence="1">
    <location>
        <begin position="231"/>
        <end position="293"/>
    </location>
</feature>
<feature type="compositionally biased region" description="Basic and acidic residues" evidence="1">
    <location>
        <begin position="246"/>
        <end position="265"/>
    </location>
</feature>
<evidence type="ECO:0000256" key="1">
    <source>
        <dbReference type="SAM" id="MobiDB-lite"/>
    </source>
</evidence>
<feature type="region of interest" description="Disordered" evidence="1">
    <location>
        <begin position="1"/>
        <end position="219"/>
    </location>
</feature>
<organism evidence="2 3">
    <name type="scientific">Saxophila tyrrhenica</name>
    <dbReference type="NCBI Taxonomy" id="1690608"/>
    <lineage>
        <taxon>Eukaryota</taxon>
        <taxon>Fungi</taxon>
        <taxon>Dikarya</taxon>
        <taxon>Ascomycota</taxon>
        <taxon>Pezizomycotina</taxon>
        <taxon>Dothideomycetes</taxon>
        <taxon>Dothideomycetidae</taxon>
        <taxon>Mycosphaerellales</taxon>
        <taxon>Extremaceae</taxon>
        <taxon>Saxophila</taxon>
    </lineage>
</organism>
<proteinExistence type="predicted"/>
<dbReference type="PANTHER" id="PTHR42053:SF1">
    <property type="match status" value="1"/>
</dbReference>
<dbReference type="AlphaFoldDB" id="A0AAV9NWK4"/>
<keyword evidence="3" id="KW-1185">Reference proteome</keyword>